<evidence type="ECO:0008006" key="3">
    <source>
        <dbReference type="Google" id="ProtNLM"/>
    </source>
</evidence>
<dbReference type="InterPro" id="IPR027417">
    <property type="entry name" value="P-loop_NTPase"/>
</dbReference>
<dbReference type="PANTHER" id="PTHR43883:SF1">
    <property type="entry name" value="GLUCONOKINASE"/>
    <property type="match status" value="1"/>
</dbReference>
<reference evidence="1 2" key="1">
    <citation type="submission" date="2012-12" db="EMBL/GenBank/DDBJ databases">
        <title>Genome assembly of Fulvivirga imtechensis AK7.</title>
        <authorList>
            <person name="Nupur N."/>
            <person name="Khatri I."/>
            <person name="Kumar R."/>
            <person name="Subramanian S."/>
            <person name="Pinnaka A."/>
        </authorList>
    </citation>
    <scope>NUCLEOTIDE SEQUENCE [LARGE SCALE GENOMIC DNA]</scope>
    <source>
        <strain evidence="1 2">AK7</strain>
    </source>
</reference>
<dbReference type="InterPro" id="IPR052732">
    <property type="entry name" value="Cell-binding_unc_protein"/>
</dbReference>
<dbReference type="AlphaFoldDB" id="L8JXU9"/>
<gene>
    <name evidence="1" type="ORF">C900_00045</name>
</gene>
<keyword evidence="2" id="KW-1185">Reference proteome</keyword>
<dbReference type="STRING" id="1237149.C900_00045"/>
<dbReference type="EMBL" id="AMZN01000001">
    <property type="protein sequence ID" value="ELR73881.1"/>
    <property type="molecule type" value="Genomic_DNA"/>
</dbReference>
<comment type="caution">
    <text evidence="1">The sequence shown here is derived from an EMBL/GenBank/DDBJ whole genome shotgun (WGS) entry which is preliminary data.</text>
</comment>
<sequence length="169" mass="19756">MIIIVFGLPGSGKTYFAERLAHRIKANLISSDTLRKEIVDVPTYSDDEKRLIYKKMFDIMYDFLHSKNHLVLDGTFYKAELRNNFIEEAQGIGKNISFIEIQADEGLIEERLAHKRKTSDADFEVYQRIKNEFEPFHLDHLVLKSTNENINEMLGTAMEYLFPQHVIKQ</sequence>
<dbReference type="Pfam" id="PF13671">
    <property type="entry name" value="AAA_33"/>
    <property type="match status" value="1"/>
</dbReference>
<dbReference type="OrthoDB" id="9805698at2"/>
<accession>L8JXU9</accession>
<dbReference type="eggNOG" id="COG0645">
    <property type="taxonomic scope" value="Bacteria"/>
</dbReference>
<evidence type="ECO:0000313" key="1">
    <source>
        <dbReference type="EMBL" id="ELR73881.1"/>
    </source>
</evidence>
<dbReference type="SUPFAM" id="SSF52540">
    <property type="entry name" value="P-loop containing nucleoside triphosphate hydrolases"/>
    <property type="match status" value="1"/>
</dbReference>
<dbReference type="Gene3D" id="3.40.50.300">
    <property type="entry name" value="P-loop containing nucleotide triphosphate hydrolases"/>
    <property type="match status" value="1"/>
</dbReference>
<dbReference type="Proteomes" id="UP000011135">
    <property type="component" value="Unassembled WGS sequence"/>
</dbReference>
<proteinExistence type="predicted"/>
<organism evidence="1 2">
    <name type="scientific">Fulvivirga imtechensis AK7</name>
    <dbReference type="NCBI Taxonomy" id="1237149"/>
    <lineage>
        <taxon>Bacteria</taxon>
        <taxon>Pseudomonadati</taxon>
        <taxon>Bacteroidota</taxon>
        <taxon>Cytophagia</taxon>
        <taxon>Cytophagales</taxon>
        <taxon>Fulvivirgaceae</taxon>
        <taxon>Fulvivirga</taxon>
    </lineage>
</organism>
<dbReference type="PANTHER" id="PTHR43883">
    <property type="entry name" value="SLR0207 PROTEIN"/>
    <property type="match status" value="1"/>
</dbReference>
<evidence type="ECO:0000313" key="2">
    <source>
        <dbReference type="Proteomes" id="UP000011135"/>
    </source>
</evidence>
<protein>
    <recommendedName>
        <fullName evidence="3">ATP-binding protein</fullName>
    </recommendedName>
</protein>
<dbReference type="RefSeq" id="WP_009577474.1">
    <property type="nucleotide sequence ID" value="NZ_AMZN01000001.1"/>
</dbReference>
<name>L8JXU9_9BACT</name>